<name>A0A0F9UGM4_9ZZZZ</name>
<reference evidence="1" key="1">
    <citation type="journal article" date="2015" name="Nature">
        <title>Complex archaea that bridge the gap between prokaryotes and eukaryotes.</title>
        <authorList>
            <person name="Spang A."/>
            <person name="Saw J.H."/>
            <person name="Jorgensen S.L."/>
            <person name="Zaremba-Niedzwiedzka K."/>
            <person name="Martijn J."/>
            <person name="Lind A.E."/>
            <person name="van Eijk R."/>
            <person name="Schleper C."/>
            <person name="Guy L."/>
            <person name="Ettema T.J."/>
        </authorList>
    </citation>
    <scope>NUCLEOTIDE SEQUENCE</scope>
</reference>
<evidence type="ECO:0000313" key="1">
    <source>
        <dbReference type="EMBL" id="KKN60386.1"/>
    </source>
</evidence>
<sequence length="66" mass="7425">MKKLDWFDFHERGNPNCPACVTPPTPCEHGDGWIHTQFDDHLGGLELKCDEGRCALPVETFRAVGE</sequence>
<organism evidence="1">
    <name type="scientific">marine sediment metagenome</name>
    <dbReference type="NCBI Taxonomy" id="412755"/>
    <lineage>
        <taxon>unclassified sequences</taxon>
        <taxon>metagenomes</taxon>
        <taxon>ecological metagenomes</taxon>
    </lineage>
</organism>
<gene>
    <name evidence="1" type="ORF">LCGC14_0532200</name>
</gene>
<dbReference type="EMBL" id="LAZR01000697">
    <property type="protein sequence ID" value="KKN60386.1"/>
    <property type="molecule type" value="Genomic_DNA"/>
</dbReference>
<dbReference type="AlphaFoldDB" id="A0A0F9UGM4"/>
<accession>A0A0F9UGM4</accession>
<proteinExistence type="predicted"/>
<protein>
    <submittedName>
        <fullName evidence="1">Uncharacterized protein</fullName>
    </submittedName>
</protein>
<comment type="caution">
    <text evidence="1">The sequence shown here is derived from an EMBL/GenBank/DDBJ whole genome shotgun (WGS) entry which is preliminary data.</text>
</comment>